<dbReference type="GO" id="GO:0016301">
    <property type="term" value="F:kinase activity"/>
    <property type="evidence" value="ECO:0007669"/>
    <property type="project" value="UniProtKB-KW"/>
</dbReference>
<dbReference type="PANTHER" id="PTHR34273:SF2">
    <property type="entry name" value="METHYLTHIORIBOSE KINASE"/>
    <property type="match status" value="1"/>
</dbReference>
<dbReference type="Gene3D" id="3.30.200.20">
    <property type="entry name" value="Phosphorylase Kinase, domain 1"/>
    <property type="match status" value="1"/>
</dbReference>
<evidence type="ECO:0000313" key="6">
    <source>
        <dbReference type="EMBL" id="KAH8099285.1"/>
    </source>
</evidence>
<name>A0A8K0XNR1_9AGAR</name>
<reference evidence="6" key="1">
    <citation type="journal article" date="2021" name="New Phytol.">
        <title>Evolutionary innovations through gain and loss of genes in the ectomycorrhizal Boletales.</title>
        <authorList>
            <person name="Wu G."/>
            <person name="Miyauchi S."/>
            <person name="Morin E."/>
            <person name="Kuo A."/>
            <person name="Drula E."/>
            <person name="Varga T."/>
            <person name="Kohler A."/>
            <person name="Feng B."/>
            <person name="Cao Y."/>
            <person name="Lipzen A."/>
            <person name="Daum C."/>
            <person name="Hundley H."/>
            <person name="Pangilinan J."/>
            <person name="Johnson J."/>
            <person name="Barry K."/>
            <person name="LaButti K."/>
            <person name="Ng V."/>
            <person name="Ahrendt S."/>
            <person name="Min B."/>
            <person name="Choi I.G."/>
            <person name="Park H."/>
            <person name="Plett J.M."/>
            <person name="Magnuson J."/>
            <person name="Spatafora J.W."/>
            <person name="Nagy L.G."/>
            <person name="Henrissat B."/>
            <person name="Grigoriev I.V."/>
            <person name="Yang Z.L."/>
            <person name="Xu J."/>
            <person name="Martin F.M."/>
        </authorList>
    </citation>
    <scope>NUCLEOTIDE SEQUENCE</scope>
    <source>
        <strain evidence="6">KKN 215</strain>
    </source>
</reference>
<dbReference type="AlphaFoldDB" id="A0A8K0XNR1"/>
<dbReference type="PANTHER" id="PTHR34273">
    <property type="entry name" value="METHYLTHIORIBOSE KINASE"/>
    <property type="match status" value="1"/>
</dbReference>
<evidence type="ECO:0000256" key="5">
    <source>
        <dbReference type="ARBA" id="ARBA00022840"/>
    </source>
</evidence>
<evidence type="ECO:0000256" key="3">
    <source>
        <dbReference type="ARBA" id="ARBA00022741"/>
    </source>
</evidence>
<evidence type="ECO:0000256" key="4">
    <source>
        <dbReference type="ARBA" id="ARBA00022777"/>
    </source>
</evidence>
<evidence type="ECO:0000313" key="7">
    <source>
        <dbReference type="Proteomes" id="UP000813824"/>
    </source>
</evidence>
<accession>A0A8K0XNR1</accession>
<dbReference type="EMBL" id="JAEVFJ010000020">
    <property type="protein sequence ID" value="KAH8099285.1"/>
    <property type="molecule type" value="Genomic_DNA"/>
</dbReference>
<evidence type="ECO:0000256" key="2">
    <source>
        <dbReference type="ARBA" id="ARBA00022679"/>
    </source>
</evidence>
<dbReference type="Gene3D" id="3.90.1200.10">
    <property type="match status" value="1"/>
</dbReference>
<keyword evidence="7" id="KW-1185">Reference proteome</keyword>
<dbReference type="SUPFAM" id="SSF56112">
    <property type="entry name" value="Protein kinase-like (PK-like)"/>
    <property type="match status" value="1"/>
</dbReference>
<protein>
    <submittedName>
        <fullName evidence="6">Kinase-like domain-containing protein</fullName>
    </submittedName>
</protein>
<comment type="caution">
    <text evidence="6">The sequence shown here is derived from an EMBL/GenBank/DDBJ whole genome shotgun (WGS) entry which is preliminary data.</text>
</comment>
<sequence length="367" mass="40168">MSEVDLTLPEGVLTFLEGTPFSSDNVVKLTGGLGNYVFRLHLKTPYHEHTTLVLKHGKPHLPGDETFTFDLERQAFEVGVLKRIREWLPDDSLVTVPAIHHFDEVANIIIMDDCGGVGTLKQLMIDNPPPLVMAQQIGEALGKWLACLHSWGSSDKDALAYVNGNQQARSIAAFVTYGRLVSTLKGENAPPSMTDPVLDIPAGHIATVEKVVQEMTQEIMTTEETLVMGDFWPGNIIVVFSDDRSAVQRLYVLDWEIVRPGIAGLDVGQFLAEMHLLRSFRPHCAESSTAVISSFQTAYAKTRGGPMELVAKKAMIHVGAHLVAWTPLAGWGGKEKTREVVLHGVGYLVGDASKEETHAIVGNLTSR</sequence>
<dbReference type="GO" id="GO:0005524">
    <property type="term" value="F:ATP binding"/>
    <property type="evidence" value="ECO:0007669"/>
    <property type="project" value="UniProtKB-KW"/>
</dbReference>
<keyword evidence="5" id="KW-0067">ATP-binding</keyword>
<keyword evidence="3" id="KW-0547">Nucleotide-binding</keyword>
<evidence type="ECO:0000256" key="1">
    <source>
        <dbReference type="ARBA" id="ARBA00010165"/>
    </source>
</evidence>
<gene>
    <name evidence="6" type="ORF">BXZ70DRAFT_1009102</name>
</gene>
<dbReference type="InterPro" id="IPR011009">
    <property type="entry name" value="Kinase-like_dom_sf"/>
</dbReference>
<keyword evidence="2" id="KW-0808">Transferase</keyword>
<keyword evidence="4 6" id="KW-0418">Kinase</keyword>
<organism evidence="6 7">
    <name type="scientific">Cristinia sonorae</name>
    <dbReference type="NCBI Taxonomy" id="1940300"/>
    <lineage>
        <taxon>Eukaryota</taxon>
        <taxon>Fungi</taxon>
        <taxon>Dikarya</taxon>
        <taxon>Basidiomycota</taxon>
        <taxon>Agaricomycotina</taxon>
        <taxon>Agaricomycetes</taxon>
        <taxon>Agaricomycetidae</taxon>
        <taxon>Agaricales</taxon>
        <taxon>Pleurotineae</taxon>
        <taxon>Stephanosporaceae</taxon>
        <taxon>Cristinia</taxon>
    </lineage>
</organism>
<proteinExistence type="inferred from homology"/>
<dbReference type="OrthoDB" id="25129at2759"/>
<comment type="similarity">
    <text evidence="1">Belongs to the methylthioribose kinase family.</text>
</comment>
<dbReference type="Proteomes" id="UP000813824">
    <property type="component" value="Unassembled WGS sequence"/>
</dbReference>